<evidence type="ECO:0000313" key="4">
    <source>
        <dbReference type="EMBL" id="CAE6909518.1"/>
    </source>
</evidence>
<dbReference type="Proteomes" id="UP000604046">
    <property type="component" value="Unassembled WGS sequence"/>
</dbReference>
<organism evidence="4 5">
    <name type="scientific">Symbiodinium natans</name>
    <dbReference type="NCBI Taxonomy" id="878477"/>
    <lineage>
        <taxon>Eukaryota</taxon>
        <taxon>Sar</taxon>
        <taxon>Alveolata</taxon>
        <taxon>Dinophyceae</taxon>
        <taxon>Suessiales</taxon>
        <taxon>Symbiodiniaceae</taxon>
        <taxon>Symbiodinium</taxon>
    </lineage>
</organism>
<keyword evidence="5" id="KW-1185">Reference proteome</keyword>
<feature type="zinc finger region" description="C3H1-type" evidence="1">
    <location>
        <begin position="558"/>
        <end position="586"/>
    </location>
</feature>
<feature type="region of interest" description="Disordered" evidence="2">
    <location>
        <begin position="76"/>
        <end position="142"/>
    </location>
</feature>
<keyword evidence="1" id="KW-0479">Metal-binding</keyword>
<feature type="region of interest" description="Disordered" evidence="2">
    <location>
        <begin position="1780"/>
        <end position="1803"/>
    </location>
</feature>
<evidence type="ECO:0000256" key="1">
    <source>
        <dbReference type="PROSITE-ProRule" id="PRU00723"/>
    </source>
</evidence>
<evidence type="ECO:0000256" key="2">
    <source>
        <dbReference type="SAM" id="MobiDB-lite"/>
    </source>
</evidence>
<feature type="region of interest" description="Disordered" evidence="2">
    <location>
        <begin position="249"/>
        <end position="282"/>
    </location>
</feature>
<protein>
    <submittedName>
        <fullName evidence="4">GIP protein</fullName>
    </submittedName>
</protein>
<proteinExistence type="predicted"/>
<feature type="region of interest" description="Disordered" evidence="2">
    <location>
        <begin position="1"/>
        <end position="61"/>
    </location>
</feature>
<evidence type="ECO:0000259" key="3">
    <source>
        <dbReference type="PROSITE" id="PS50103"/>
    </source>
</evidence>
<sequence length="2321" mass="253342">MATESDSDLAGALEEEFREAQESPDRTGHPSQEEEESEVDPPYDRPIPTAVASDGRLFGLGPGALDALMVVSDDDQTAARVQVESSPDGGSVSTRRAKTDVRGRGRGPGGDEDELIPDGGMRSRQTEPRDSSDGATTGQPSQVQILGQDMIAEMFGQMSTMMQQTIQCHVVPALDRMMVEQATMASRLERLEQEPGRLATSPQGVVGDVASQMETLNLSSQDAVNLDAQSRNSGGDKVDIVKPTIHRMGDASAAEGSRRAERGQVVDPSTSNLPATSPEIESRTRNVAKVPRLLEVRHRESHRLRLSIHAHLEEPRLGLRRQLPRPGLLWGVSLSGKEHPGSKGVPEEPTRVSLELPKLGAYDPSTSAIVAGDWLVSLVPTMTCLSATATEFWDDVMDTAREYYSRWLNSSPLERLHLQVDSLATRYRGGKYSRVDQRAVTMLMSAVGSELKDDIISLRLMGSCAIIFKVMCKFQPGGTSEKQQLLSYLVGPDQALLDQSPSQEKVYQYSELLLAEAEEAVLSTGTDKGKRQTVARADEQKGKGGTKDGKGGAKGVGSGETPVCRLWKTDDGCRYGKACRFVHSALTPSDKRCFVCSSVNHRKAECPHAKHQSQGAGEPSKEGAKEAARKGQGGGGKGGASSSTADVGKTSRDDLLAKANAVLDTIQSSIKMIEDKSPYPSRPGEGEETGLIDSGATTSMRQRREGERAVGSRMVSLAQGEIELGVSAGGVLLAEDSIEPIVSLRQLVALGFRLVWTKRSCTLHDEQGIIVPVSVRSGCPRVTRQLALKLIDRVEIARVQGLNTERVQKLGVHDKVWQGAASRLKVGIEGRDKEGACVWHRVLCSSLFPEAPRELLDEVSRLTSGAQPPRAFNRRKRRSIEMAKGVILHLCCGSSRRAFDEVAAKHGMVVLAVDSQEDLNDPSTYSYILSLAARGKLKAVLSGFPCRTRSALRGRGEGPPVVRDRDGPGRWGKAGISAREEAKVWEDDQLMIRTFMLGVVAKWGLSTLDSEEERCFNFILENPQDPKEVFGECHASYPTLWTTAEFETLRRLLGLSLITLDQGPLGHVCRKPTTVACVSGYWPRWAMDLKGPGWASDEQERGSSEEWAKWSHGLCQAIRQSLDNSCSRRAVCVREVEELRRLRIDQSMRDHVLAGHIPYRRDCYACVAGRIRRPSHFRSQVSESFTLSLDLAGPFKEGMSEGCRARYFLAAVFSVPRSPELNGFLGAEPFEDPEEVPGAGVGDLPQEGPWEVEESEEEAVEVQEQDQAPEEEEPQPMKKLELVHLPFVAMLRTKGAREVLDAVKGIEARLVAMGCNVARLHTDAGGEFCNKLMREWTRARGIHKTNTGGDRFRANPFAENLIGILKGQARTLMHHMDTPIPDWPYALRHACAERFRVEASKLGWNVPRLVPFGAKVHVLQRSWHIHKRGEWVSRVVGARLLCPSRELSAGDLVRTDAGELLNTPCVFADLQTVDPDSFEIPPEKAKVGTRAVNPDVRVRGKTTLGVRPAVAEADAKGSEESAREHVARIQDVLSEDEQAWGLASSEHFCLDRASQFLLGTSWLQSPSGRSRVGVLDEGGFARVLGFYQHGGVTGVTREWARFPGFAKLLARMVAAVDPKHEFTTLTILNQTRAKPHRDTYNLPVSNLILPLRVPPSGGGIWVERALGDDARWVTPKMRVAGEVQSLTPFQPCYLDPHKWHATEGWQEGSRVLLVAYSLKGISRATAEQRRGLQCTGFRLPGVCAAGDDQQGGDLHIDQKVQKPTPQVSCTGHVLEFSPAHAHDLERSESHRDSERCEGRESAGGVESQGHFVCHMGRGDPGECAGPEWKRGILKCGKGGSRQASESRRVRWSGPAVECNVAEDAMSTCAVYHNSSCPSCAKDPIGLCSIAERDVFSYASGSLSLPAPLGRSVSAGWGARGGDSFVGSREGGQDGDRVDRGGSRCPALDALILGQFEGLEGDGAGGLFLEGPGELEACSFDRVCVAGGDAVQDPDFQQLALKSLVARECKIAGKGGYPDSELQHLEGVVEDISRLEQCCCKADCIEYSLLPDAEVLTTHTVPLDEVERHCELWADAVQEEVDSLVHEKKALKVIDAAELERLQAQGTKVTVIPSKVVCTRKAGGRFKARLVACGNHLGGQEKNKDGASLYAGGVDPGVLRQVASIATKRVWAGGATDIKTAFLNAELLDRHQPRVKPPPLSQEIPEEVIVLKVPGIVSRHGHLSRQQFMLVQRAVYGIDQSPRDWGITRDVEIASMVVHVQGTACKFEQSRCDSNLWFLRPLPEAGKEHEWREPRACLLVYVDDILAFAKKGLLEQVLGMIT</sequence>
<reference evidence="4" key="1">
    <citation type="submission" date="2021-02" db="EMBL/GenBank/DDBJ databases">
        <authorList>
            <person name="Dougan E. K."/>
            <person name="Rhodes N."/>
            <person name="Thang M."/>
            <person name="Chan C."/>
        </authorList>
    </citation>
    <scope>NUCLEOTIDE SEQUENCE</scope>
</reference>
<dbReference type="GO" id="GO:0008270">
    <property type="term" value="F:zinc ion binding"/>
    <property type="evidence" value="ECO:0007669"/>
    <property type="project" value="UniProtKB-KW"/>
</dbReference>
<dbReference type="InterPro" id="IPR012337">
    <property type="entry name" value="RNaseH-like_sf"/>
</dbReference>
<comment type="caution">
    <text evidence="4">The sequence shown here is derived from an EMBL/GenBank/DDBJ whole genome shotgun (WGS) entry which is preliminary data.</text>
</comment>
<feature type="compositionally biased region" description="Basic and acidic residues" evidence="2">
    <location>
        <begin position="18"/>
        <end position="32"/>
    </location>
</feature>
<gene>
    <name evidence="4" type="primary">GIP</name>
    <name evidence="4" type="ORF">SNAT2548_LOCUS46</name>
</gene>
<feature type="domain" description="C3H1-type" evidence="3">
    <location>
        <begin position="558"/>
        <end position="586"/>
    </location>
</feature>
<evidence type="ECO:0000313" key="5">
    <source>
        <dbReference type="Proteomes" id="UP000604046"/>
    </source>
</evidence>
<dbReference type="OrthoDB" id="421436at2759"/>
<feature type="region of interest" description="Disordered" evidence="2">
    <location>
        <begin position="675"/>
        <end position="708"/>
    </location>
</feature>
<keyword evidence="1" id="KW-0863">Zinc-finger</keyword>
<dbReference type="SUPFAM" id="SSF53098">
    <property type="entry name" value="Ribonuclease H-like"/>
    <property type="match status" value="1"/>
</dbReference>
<feature type="region of interest" description="Disordered" evidence="2">
    <location>
        <begin position="1227"/>
        <end position="1274"/>
    </location>
</feature>
<feature type="compositionally biased region" description="Basic and acidic residues" evidence="2">
    <location>
        <begin position="1780"/>
        <end position="1800"/>
    </location>
</feature>
<dbReference type="InterPro" id="IPR027443">
    <property type="entry name" value="IPNS-like_sf"/>
</dbReference>
<feature type="compositionally biased region" description="Basic and acidic residues" evidence="2">
    <location>
        <begin position="619"/>
        <end position="629"/>
    </location>
</feature>
<feature type="compositionally biased region" description="Polar residues" evidence="2">
    <location>
        <begin position="133"/>
        <end position="142"/>
    </location>
</feature>
<name>A0A812G0H2_9DINO</name>
<feature type="region of interest" description="Disordered" evidence="2">
    <location>
        <begin position="604"/>
        <end position="649"/>
    </location>
</feature>
<dbReference type="Gene3D" id="2.60.120.330">
    <property type="entry name" value="B-lactam Antibiotic, Isopenicillin N Synthase, Chain"/>
    <property type="match status" value="1"/>
</dbReference>
<accession>A0A812G0H2</accession>
<dbReference type="PROSITE" id="PS50103">
    <property type="entry name" value="ZF_C3H1"/>
    <property type="match status" value="1"/>
</dbReference>
<dbReference type="Gene3D" id="3.30.420.10">
    <property type="entry name" value="Ribonuclease H-like superfamily/Ribonuclease H"/>
    <property type="match status" value="1"/>
</dbReference>
<feature type="compositionally biased region" description="Acidic residues" evidence="2">
    <location>
        <begin position="1250"/>
        <end position="1274"/>
    </location>
</feature>
<dbReference type="EMBL" id="CAJNDS010000001">
    <property type="protein sequence ID" value="CAE6909518.1"/>
    <property type="molecule type" value="Genomic_DNA"/>
</dbReference>
<dbReference type="GO" id="GO:0003676">
    <property type="term" value="F:nucleic acid binding"/>
    <property type="evidence" value="ECO:0007669"/>
    <property type="project" value="InterPro"/>
</dbReference>
<feature type="compositionally biased region" description="Basic and acidic residues" evidence="2">
    <location>
        <begin position="536"/>
        <end position="551"/>
    </location>
</feature>
<feature type="region of interest" description="Disordered" evidence="2">
    <location>
        <begin position="524"/>
        <end position="558"/>
    </location>
</feature>
<dbReference type="InterPro" id="IPR036397">
    <property type="entry name" value="RNaseH_sf"/>
</dbReference>
<keyword evidence="1" id="KW-0862">Zinc</keyword>
<dbReference type="InterPro" id="IPR000571">
    <property type="entry name" value="Znf_CCCH"/>
</dbReference>